<name>A0ABY6HGT7_9FIRM</name>
<protein>
    <submittedName>
        <fullName evidence="2">Siphovirus ReqiPepy6 Gp37-like family protein</fullName>
    </submittedName>
</protein>
<feature type="domain" description="Gp28/Gp37-like" evidence="1">
    <location>
        <begin position="3"/>
        <end position="351"/>
    </location>
</feature>
<keyword evidence="3" id="KW-1185">Reference proteome</keyword>
<dbReference type="RefSeq" id="WP_263992818.1">
    <property type="nucleotide sequence ID" value="NZ_CP087994.1"/>
</dbReference>
<gene>
    <name evidence="2" type="ORF">LNN31_18800</name>
</gene>
<dbReference type="Pfam" id="PF14594">
    <property type="entry name" value="Sipho_Gp37"/>
    <property type="match status" value="1"/>
</dbReference>
<dbReference type="Proteomes" id="UP001163550">
    <property type="component" value="Chromosome"/>
</dbReference>
<accession>A0ABY6HGT7</accession>
<proteinExistence type="predicted"/>
<sequence>MDLYIYNRSLQLIHVMDSYESFRWVRKYTDCGEFELHCPFTLQNIALLAKENIIRKQDSNEAAYISYRTIKQNDKGEESIVVKGKFLQGYLKRRIIWGNEILNTTVEAAIRTLIDKNGITPTVAQRIIPNLILGSLNNYTETVDYETAYKNLLEEITSLCTAYEYGQRIRLDSKNHKLIFELYKGLNRTSSQQHNPQCVFSKEFDNLLDYEYTDSIEDYKNVVLVGGKSDDDDSDRRFVTVGSGEGLDRFEVFNNQGGLSTKKDKVEMTTTEYDALLTEKGNTTLSQSKVAQSLSASMNLRSNLKYRTDFDLGDIVTCKINKLGLKLDSRIMEIEEVYEETGLEVFIVFGDELPTLSKKIKLL</sequence>
<evidence type="ECO:0000259" key="1">
    <source>
        <dbReference type="Pfam" id="PF14594"/>
    </source>
</evidence>
<reference evidence="2" key="1">
    <citation type="submission" date="2021-11" db="EMBL/GenBank/DDBJ databases">
        <title>Isoprene-degrading acetogen.</title>
        <authorList>
            <person name="Yang Y."/>
            <person name="Jin H."/>
            <person name="Yan J."/>
        </authorList>
    </citation>
    <scope>NUCLEOTIDE SEQUENCE</scope>
    <source>
        <strain evidence="2">Berkeley</strain>
    </source>
</reference>
<evidence type="ECO:0000313" key="3">
    <source>
        <dbReference type="Proteomes" id="UP001163550"/>
    </source>
</evidence>
<evidence type="ECO:0000313" key="2">
    <source>
        <dbReference type="EMBL" id="UYO62791.1"/>
    </source>
</evidence>
<organism evidence="2 3">
    <name type="scientific">Acetobacterium wieringae</name>
    <dbReference type="NCBI Taxonomy" id="52694"/>
    <lineage>
        <taxon>Bacteria</taxon>
        <taxon>Bacillati</taxon>
        <taxon>Bacillota</taxon>
        <taxon>Clostridia</taxon>
        <taxon>Eubacteriales</taxon>
        <taxon>Eubacteriaceae</taxon>
        <taxon>Acetobacterium</taxon>
    </lineage>
</organism>
<dbReference type="InterPro" id="IPR029432">
    <property type="entry name" value="Gp28/Gp37-like_dom"/>
</dbReference>
<dbReference type="EMBL" id="CP087994">
    <property type="protein sequence ID" value="UYO62791.1"/>
    <property type="molecule type" value="Genomic_DNA"/>
</dbReference>